<dbReference type="EMBL" id="JAVRRG010000001">
    <property type="protein sequence ID" value="KAK5102530.1"/>
    <property type="molecule type" value="Genomic_DNA"/>
</dbReference>
<protein>
    <submittedName>
        <fullName evidence="1">Uncharacterized protein</fullName>
    </submittedName>
</protein>
<dbReference type="InterPro" id="IPR029058">
    <property type="entry name" value="AB_hydrolase_fold"/>
</dbReference>
<dbReference type="Gene3D" id="3.40.50.1820">
    <property type="entry name" value="alpha/beta hydrolase"/>
    <property type="match status" value="1"/>
</dbReference>
<accession>A0ABR0KPW4</accession>
<name>A0ABR0KPW4_9EURO</name>
<reference evidence="1 2" key="1">
    <citation type="submission" date="2023-08" db="EMBL/GenBank/DDBJ databases">
        <title>Black Yeasts Isolated from many extreme environments.</title>
        <authorList>
            <person name="Coleine C."/>
            <person name="Stajich J.E."/>
            <person name="Selbmann L."/>
        </authorList>
    </citation>
    <scope>NUCLEOTIDE SEQUENCE [LARGE SCALE GENOMIC DNA]</scope>
    <source>
        <strain evidence="1 2">CCFEE 5885</strain>
    </source>
</reference>
<dbReference type="Proteomes" id="UP001345013">
    <property type="component" value="Unassembled WGS sequence"/>
</dbReference>
<dbReference type="SUPFAM" id="SSF53474">
    <property type="entry name" value="alpha/beta-Hydrolases"/>
    <property type="match status" value="1"/>
</dbReference>
<gene>
    <name evidence="1" type="ORF">LTR24_000089</name>
</gene>
<organism evidence="1 2">
    <name type="scientific">Lithohypha guttulata</name>
    <dbReference type="NCBI Taxonomy" id="1690604"/>
    <lineage>
        <taxon>Eukaryota</taxon>
        <taxon>Fungi</taxon>
        <taxon>Dikarya</taxon>
        <taxon>Ascomycota</taxon>
        <taxon>Pezizomycotina</taxon>
        <taxon>Eurotiomycetes</taxon>
        <taxon>Chaetothyriomycetidae</taxon>
        <taxon>Chaetothyriales</taxon>
        <taxon>Trichomeriaceae</taxon>
        <taxon>Lithohypha</taxon>
    </lineage>
</organism>
<evidence type="ECO:0000313" key="2">
    <source>
        <dbReference type="Proteomes" id="UP001345013"/>
    </source>
</evidence>
<proteinExistence type="predicted"/>
<keyword evidence="2" id="KW-1185">Reference proteome</keyword>
<evidence type="ECO:0000313" key="1">
    <source>
        <dbReference type="EMBL" id="KAK5102530.1"/>
    </source>
</evidence>
<comment type="caution">
    <text evidence="1">The sequence shown here is derived from an EMBL/GenBank/DDBJ whole genome shotgun (WGS) entry which is preliminary data.</text>
</comment>
<sequence length="113" mass="13327">MMMRDFEKSKEKMHPKDAKLFGDIDFWKGTDGFMQDMKLLARDPGFRIEDIRKDLKVQLWYGKLDGNVPLRHGEEIARRLGHGADLRVKEDDTHASIFFDWRDEILAEMVKAM</sequence>